<sequence>MSDKIALFTLFLKSLCKDALMLKDWPDCEKPREKLLHHGAKSLSDAELLAIFLRTGVKGCHVVDLARNLLKSFGSISQVYQAELNDFCQHHGLGVAKYVQLQACLEMSKRYLAEQMKMGQSLTSSLSTQNFLKAELRNETREIFAVLFLNTQHQVIKFERLFQGTINAAAVYPRIVVEAAIKYQAGAVILAHNHPSGIAEPSIADNQITSRLEQALALIDIKVLDHIIVAGCHCYSYAEHGRMIEQ</sequence>
<evidence type="ECO:0000256" key="1">
    <source>
        <dbReference type="ARBA" id="ARBA00022670"/>
    </source>
</evidence>
<dbReference type="Proteomes" id="UP000202259">
    <property type="component" value="Chromosome"/>
</dbReference>
<dbReference type="InterPro" id="IPR025657">
    <property type="entry name" value="RadC_JAB"/>
</dbReference>
<evidence type="ECO:0000256" key="3">
    <source>
        <dbReference type="ARBA" id="ARBA00022801"/>
    </source>
</evidence>
<accession>A0A222G6S4</accession>
<keyword evidence="5" id="KW-0482">Metalloprotease</keyword>
<keyword evidence="9" id="KW-1185">Reference proteome</keyword>
<evidence type="ECO:0000256" key="5">
    <source>
        <dbReference type="ARBA" id="ARBA00023049"/>
    </source>
</evidence>
<dbReference type="KEGG" id="cber:B5D82_07415"/>
<dbReference type="GO" id="GO:0046872">
    <property type="term" value="F:metal ion binding"/>
    <property type="evidence" value="ECO:0007669"/>
    <property type="project" value="UniProtKB-KW"/>
</dbReference>
<keyword evidence="2" id="KW-0479">Metal-binding</keyword>
<evidence type="ECO:0000259" key="7">
    <source>
        <dbReference type="PROSITE" id="PS50249"/>
    </source>
</evidence>
<dbReference type="InterPro" id="IPR001405">
    <property type="entry name" value="UPF0758"/>
</dbReference>
<dbReference type="SUPFAM" id="SSF47781">
    <property type="entry name" value="RuvA domain 2-like"/>
    <property type="match status" value="1"/>
</dbReference>
<dbReference type="Gene3D" id="3.40.140.10">
    <property type="entry name" value="Cytidine Deaminase, domain 2"/>
    <property type="match status" value="1"/>
</dbReference>
<evidence type="ECO:0000256" key="4">
    <source>
        <dbReference type="ARBA" id="ARBA00022833"/>
    </source>
</evidence>
<evidence type="ECO:0000256" key="2">
    <source>
        <dbReference type="ARBA" id="ARBA00022723"/>
    </source>
</evidence>
<proteinExistence type="inferred from homology"/>
<dbReference type="NCBIfam" id="NF000642">
    <property type="entry name" value="PRK00024.1"/>
    <property type="match status" value="1"/>
</dbReference>
<dbReference type="InterPro" id="IPR010994">
    <property type="entry name" value="RuvA_2-like"/>
</dbReference>
<dbReference type="PROSITE" id="PS01302">
    <property type="entry name" value="UPF0758"/>
    <property type="match status" value="1"/>
</dbReference>
<reference evidence="8 9" key="1">
    <citation type="submission" date="2017-08" db="EMBL/GenBank/DDBJ databases">
        <title>Complete genome of Colwellia sp. NB097-1, a psychrophile bacterium ioslated from Bering Sea.</title>
        <authorList>
            <person name="Chen X."/>
        </authorList>
    </citation>
    <scope>NUCLEOTIDE SEQUENCE [LARGE SCALE GENOMIC DNA]</scope>
    <source>
        <strain evidence="8 9">NB097-1</strain>
    </source>
</reference>
<keyword evidence="1" id="KW-0645">Protease</keyword>
<evidence type="ECO:0000256" key="6">
    <source>
        <dbReference type="RuleBase" id="RU003797"/>
    </source>
</evidence>
<dbReference type="PANTHER" id="PTHR30471">
    <property type="entry name" value="DNA REPAIR PROTEIN RADC"/>
    <property type="match status" value="1"/>
</dbReference>
<keyword evidence="3" id="KW-0378">Hydrolase</keyword>
<dbReference type="AlphaFoldDB" id="A0A222G6S4"/>
<dbReference type="OrthoDB" id="9804482at2"/>
<evidence type="ECO:0000313" key="9">
    <source>
        <dbReference type="Proteomes" id="UP000202259"/>
    </source>
</evidence>
<organism evidence="8 9">
    <name type="scientific">Cognaticolwellia beringensis</name>
    <dbReference type="NCBI Taxonomy" id="1967665"/>
    <lineage>
        <taxon>Bacteria</taxon>
        <taxon>Pseudomonadati</taxon>
        <taxon>Pseudomonadota</taxon>
        <taxon>Gammaproteobacteria</taxon>
        <taxon>Alteromonadales</taxon>
        <taxon>Colwelliaceae</taxon>
        <taxon>Cognaticolwellia</taxon>
    </lineage>
</organism>
<dbReference type="NCBIfam" id="TIGR00608">
    <property type="entry name" value="radc"/>
    <property type="match status" value="1"/>
</dbReference>
<dbReference type="CDD" id="cd08071">
    <property type="entry name" value="MPN_DUF2466"/>
    <property type="match status" value="1"/>
</dbReference>
<comment type="similarity">
    <text evidence="6">Belongs to the UPF0758 family.</text>
</comment>
<dbReference type="PANTHER" id="PTHR30471:SF3">
    <property type="entry name" value="UPF0758 PROTEIN YEES-RELATED"/>
    <property type="match status" value="1"/>
</dbReference>
<dbReference type="Pfam" id="PF04002">
    <property type="entry name" value="RadC"/>
    <property type="match status" value="1"/>
</dbReference>
<dbReference type="EMBL" id="CP020465">
    <property type="protein sequence ID" value="ASP47597.1"/>
    <property type="molecule type" value="Genomic_DNA"/>
</dbReference>
<dbReference type="PROSITE" id="PS50249">
    <property type="entry name" value="MPN"/>
    <property type="match status" value="1"/>
</dbReference>
<dbReference type="InterPro" id="IPR020891">
    <property type="entry name" value="UPF0758_CS"/>
</dbReference>
<keyword evidence="4" id="KW-0862">Zinc</keyword>
<dbReference type="InterPro" id="IPR037518">
    <property type="entry name" value="MPN"/>
</dbReference>
<dbReference type="GO" id="GO:0008237">
    <property type="term" value="F:metallopeptidase activity"/>
    <property type="evidence" value="ECO:0007669"/>
    <property type="project" value="UniProtKB-KW"/>
</dbReference>
<gene>
    <name evidence="8" type="ORF">B5D82_07415</name>
</gene>
<name>A0A222G6S4_9GAMM</name>
<feature type="domain" description="MPN" evidence="7">
    <location>
        <begin position="121"/>
        <end position="243"/>
    </location>
</feature>
<dbReference type="Pfam" id="PF20582">
    <property type="entry name" value="UPF0758_N"/>
    <property type="match status" value="1"/>
</dbReference>
<dbReference type="GO" id="GO:0006508">
    <property type="term" value="P:proteolysis"/>
    <property type="evidence" value="ECO:0007669"/>
    <property type="project" value="UniProtKB-KW"/>
</dbReference>
<dbReference type="InterPro" id="IPR046778">
    <property type="entry name" value="UPF0758_N"/>
</dbReference>
<protein>
    <recommendedName>
        <fullName evidence="7">MPN domain-containing protein</fullName>
    </recommendedName>
</protein>
<evidence type="ECO:0000313" key="8">
    <source>
        <dbReference type="EMBL" id="ASP47597.1"/>
    </source>
</evidence>